<dbReference type="RefSeq" id="XP_040720917.1">
    <property type="nucleotide sequence ID" value="XM_040861646.1"/>
</dbReference>
<protein>
    <submittedName>
        <fullName evidence="1">Uncharacterized protein</fullName>
    </submittedName>
</protein>
<organism evidence="1 2">
    <name type="scientific">Pseudomassariella vexata</name>
    <dbReference type="NCBI Taxonomy" id="1141098"/>
    <lineage>
        <taxon>Eukaryota</taxon>
        <taxon>Fungi</taxon>
        <taxon>Dikarya</taxon>
        <taxon>Ascomycota</taxon>
        <taxon>Pezizomycotina</taxon>
        <taxon>Sordariomycetes</taxon>
        <taxon>Xylariomycetidae</taxon>
        <taxon>Amphisphaeriales</taxon>
        <taxon>Pseudomassariaceae</taxon>
        <taxon>Pseudomassariella</taxon>
    </lineage>
</organism>
<dbReference type="OrthoDB" id="4629699at2759"/>
<comment type="caution">
    <text evidence="1">The sequence shown here is derived from an EMBL/GenBank/DDBJ whole genome shotgun (WGS) entry which is preliminary data.</text>
</comment>
<dbReference type="AlphaFoldDB" id="A0A1Y2EKF2"/>
<dbReference type="InParanoid" id="A0A1Y2EKF2"/>
<accession>A0A1Y2EKF2</accession>
<proteinExistence type="predicted"/>
<evidence type="ECO:0000313" key="1">
    <source>
        <dbReference type="EMBL" id="ORY71325.1"/>
    </source>
</evidence>
<gene>
    <name evidence="1" type="ORF">BCR38DRAFT_453896</name>
</gene>
<name>A0A1Y2EKF2_9PEZI</name>
<keyword evidence="2" id="KW-1185">Reference proteome</keyword>
<dbReference type="GeneID" id="63777858"/>
<dbReference type="Proteomes" id="UP000193689">
    <property type="component" value="Unassembled WGS sequence"/>
</dbReference>
<dbReference type="EMBL" id="MCFJ01000001">
    <property type="protein sequence ID" value="ORY71325.1"/>
    <property type="molecule type" value="Genomic_DNA"/>
</dbReference>
<evidence type="ECO:0000313" key="2">
    <source>
        <dbReference type="Proteomes" id="UP000193689"/>
    </source>
</evidence>
<sequence length="129" mass="14266">MCHGHPHYHTCSHTSVKWLYCPEASFDLETGYETPCSNPIYSTPQPSNADCPLQNCHFKTLRGCWTCCVCGNNANTQGWCNGVKAADPSKGSWTPVGVEPRAWDTCGHGACHQCIRNGERICRDHRAVV</sequence>
<reference evidence="1 2" key="1">
    <citation type="submission" date="2016-07" db="EMBL/GenBank/DDBJ databases">
        <title>Pervasive Adenine N6-methylation of Active Genes in Fungi.</title>
        <authorList>
            <consortium name="DOE Joint Genome Institute"/>
            <person name="Mondo S.J."/>
            <person name="Dannebaum R.O."/>
            <person name="Kuo R.C."/>
            <person name="Labutti K."/>
            <person name="Haridas S."/>
            <person name="Kuo A."/>
            <person name="Salamov A."/>
            <person name="Ahrendt S.R."/>
            <person name="Lipzen A."/>
            <person name="Sullivan W."/>
            <person name="Andreopoulos W.B."/>
            <person name="Clum A."/>
            <person name="Lindquist E."/>
            <person name="Daum C."/>
            <person name="Ramamoorthy G.K."/>
            <person name="Gryganskyi A."/>
            <person name="Culley D."/>
            <person name="Magnuson J.K."/>
            <person name="James T.Y."/>
            <person name="O'Malley M.A."/>
            <person name="Stajich J.E."/>
            <person name="Spatafora J.W."/>
            <person name="Visel A."/>
            <person name="Grigoriev I.V."/>
        </authorList>
    </citation>
    <scope>NUCLEOTIDE SEQUENCE [LARGE SCALE GENOMIC DNA]</scope>
    <source>
        <strain evidence="1 2">CBS 129021</strain>
    </source>
</reference>